<evidence type="ECO:0000256" key="1">
    <source>
        <dbReference type="ARBA" id="ARBA00023015"/>
    </source>
</evidence>
<dbReference type="RefSeq" id="XP_009782747.1">
    <property type="nucleotide sequence ID" value="XM_009784445.1"/>
</dbReference>
<feature type="region of interest" description="Disordered" evidence="5">
    <location>
        <begin position="125"/>
        <end position="212"/>
    </location>
</feature>
<keyword evidence="3 4" id="KW-0804">Transcription</keyword>
<dbReference type="SUPFAM" id="SSF117856">
    <property type="entry name" value="AF0104/ALDC/Ptd012-like"/>
    <property type="match status" value="1"/>
</dbReference>
<feature type="region of interest" description="Disordered" evidence="5">
    <location>
        <begin position="42"/>
        <end position="64"/>
    </location>
</feature>
<dbReference type="InterPro" id="IPR039605">
    <property type="entry name" value="AHL"/>
</dbReference>
<feature type="region of interest" description="Disordered" evidence="5">
    <location>
        <begin position="334"/>
        <end position="372"/>
    </location>
</feature>
<keyword evidence="1 4" id="KW-0805">Transcription regulation</keyword>
<dbReference type="GO" id="GO:0003680">
    <property type="term" value="F:minor groove of adenine-thymine-rich DNA binding"/>
    <property type="evidence" value="ECO:0007669"/>
    <property type="project" value="UniProtKB-UniRule"/>
</dbReference>
<keyword evidence="2 4" id="KW-0238">DNA-binding</keyword>
<sequence length="372" mass="37844">MENTFKTSASQTSGEMNTEQLTAAGAGVNPATVPPAVAQNTHLPFASPVPRPYPSAEGATGTGAQVAQNTQLSFASPPSHPYPSAEGATVTGAQVAQNTHLSFASPPPRPCPSAEVATGTGVALSNVNVNSSERMTKKRGRPRKNGPHGSIAFGPMAAASASAAVTPPQGPVSSAAAQPVSEGGPSKKPRGRPPGSCRKQRRRTFGSAGSGITLTPHVITVEKGEDIAGKIVSFTRQAPRAVSIMSSHGAVSKLTLVRAATTDETVTHEGQFDIVSLSGSFRESIIGDEDSWTGAINIAVAGDGLVLGGSVIGDLTAASKVEIILGTFVDESERANSPPAHGTFGESSGRQDSPLNHGDSNNANMQGISNMP</sequence>
<dbReference type="Gene3D" id="3.30.1330.80">
    <property type="entry name" value="Hypothetical protein, similar to alpha- acetolactate decarboxylase, domain 2"/>
    <property type="match status" value="1"/>
</dbReference>
<protein>
    <recommendedName>
        <fullName evidence="4">AT-hook motif nuclear-localized protein</fullName>
    </recommendedName>
</protein>
<dbReference type="Proteomes" id="UP000189701">
    <property type="component" value="Unplaced"/>
</dbReference>
<evidence type="ECO:0000256" key="2">
    <source>
        <dbReference type="ARBA" id="ARBA00023125"/>
    </source>
</evidence>
<dbReference type="KEGG" id="nsy:104231444"/>
<evidence type="ECO:0000256" key="3">
    <source>
        <dbReference type="ARBA" id="ARBA00023163"/>
    </source>
</evidence>
<feature type="compositionally biased region" description="Basic residues" evidence="5">
    <location>
        <begin position="136"/>
        <end position="146"/>
    </location>
</feature>
<organism evidence="7 8">
    <name type="scientific">Nicotiana sylvestris</name>
    <name type="common">Wood tobacco</name>
    <name type="synonym">South American tobacco</name>
    <dbReference type="NCBI Taxonomy" id="4096"/>
    <lineage>
        <taxon>Eukaryota</taxon>
        <taxon>Viridiplantae</taxon>
        <taxon>Streptophyta</taxon>
        <taxon>Embryophyta</taxon>
        <taxon>Tracheophyta</taxon>
        <taxon>Spermatophyta</taxon>
        <taxon>Magnoliopsida</taxon>
        <taxon>eudicotyledons</taxon>
        <taxon>Gunneridae</taxon>
        <taxon>Pentapetalae</taxon>
        <taxon>asterids</taxon>
        <taxon>lamiids</taxon>
        <taxon>Solanales</taxon>
        <taxon>Solanaceae</taxon>
        <taxon>Nicotianoideae</taxon>
        <taxon>Nicotianeae</taxon>
        <taxon>Nicotiana</taxon>
    </lineage>
</organism>
<dbReference type="PANTHER" id="PTHR31500">
    <property type="entry name" value="AT-HOOK MOTIF NUCLEAR-LOCALIZED PROTEIN 9"/>
    <property type="match status" value="1"/>
</dbReference>
<dbReference type="Pfam" id="PF03479">
    <property type="entry name" value="PCC"/>
    <property type="match status" value="1"/>
</dbReference>
<dbReference type="GeneID" id="104231444"/>
<evidence type="ECO:0000256" key="4">
    <source>
        <dbReference type="RuleBase" id="RU367031"/>
    </source>
</evidence>
<comment type="function">
    <text evidence="4">Transcription factor that specifically binds AT-rich DNA sequences related to the nuclear matrix attachment regions (MARs).</text>
</comment>
<dbReference type="OrthoDB" id="688543at2759"/>
<comment type="domain">
    <text evidence="4">The PPC domain mediates interactions between AHL proteins.</text>
</comment>
<comment type="subcellular location">
    <subcellularLocation>
        <location evidence="4">Nucleus</location>
    </subcellularLocation>
</comment>
<gene>
    <name evidence="8" type="primary">LOC104231444</name>
</gene>
<accession>A0A1U7WS39</accession>
<name>A0A1U7WS39_NICSY</name>
<reference evidence="7" key="1">
    <citation type="journal article" date="2013" name="Genome Biol.">
        <title>Reference genomes and transcriptomes of Nicotiana sylvestris and Nicotiana tomentosiformis.</title>
        <authorList>
            <person name="Sierro N."/>
            <person name="Battey J.N."/>
            <person name="Ouadi S."/>
            <person name="Bovet L."/>
            <person name="Goepfert S."/>
            <person name="Bakaher N."/>
            <person name="Peitsch M.C."/>
            <person name="Ivanov N.V."/>
        </authorList>
    </citation>
    <scope>NUCLEOTIDE SEQUENCE [LARGE SCALE GENOMIC DNA]</scope>
</reference>
<evidence type="ECO:0000259" key="6">
    <source>
        <dbReference type="PROSITE" id="PS51742"/>
    </source>
</evidence>
<reference evidence="8" key="2">
    <citation type="submission" date="2025-08" db="UniProtKB">
        <authorList>
            <consortium name="RefSeq"/>
        </authorList>
    </citation>
    <scope>IDENTIFICATION</scope>
    <source>
        <tissue evidence="8">Leaf</tissue>
    </source>
</reference>
<feature type="compositionally biased region" description="Polar residues" evidence="5">
    <location>
        <begin position="345"/>
        <end position="372"/>
    </location>
</feature>
<dbReference type="CDD" id="cd11378">
    <property type="entry name" value="DUF296"/>
    <property type="match status" value="1"/>
</dbReference>
<evidence type="ECO:0000313" key="8">
    <source>
        <dbReference type="RefSeq" id="XP_009782747.1"/>
    </source>
</evidence>
<keyword evidence="7" id="KW-1185">Reference proteome</keyword>
<evidence type="ECO:0000256" key="5">
    <source>
        <dbReference type="SAM" id="MobiDB-lite"/>
    </source>
</evidence>
<dbReference type="PROSITE" id="PS51742">
    <property type="entry name" value="PPC"/>
    <property type="match status" value="1"/>
</dbReference>
<evidence type="ECO:0000313" key="7">
    <source>
        <dbReference type="Proteomes" id="UP000189701"/>
    </source>
</evidence>
<feature type="domain" description="PPC" evidence="6">
    <location>
        <begin position="208"/>
        <end position="349"/>
    </location>
</feature>
<dbReference type="eggNOG" id="ENOG502QSB3">
    <property type="taxonomic scope" value="Eukaryota"/>
</dbReference>
<dbReference type="STRING" id="4096.A0A1U7WS39"/>
<dbReference type="AlphaFoldDB" id="A0A1U7WS39"/>
<dbReference type="GO" id="GO:0005634">
    <property type="term" value="C:nucleus"/>
    <property type="evidence" value="ECO:0007669"/>
    <property type="project" value="UniProtKB-SubCell"/>
</dbReference>
<proteinExistence type="predicted"/>
<keyword evidence="4" id="KW-0539">Nucleus</keyword>
<dbReference type="PANTHER" id="PTHR31500:SF91">
    <property type="entry name" value="AT-HOOK MOTIF NUCLEAR-LOCALIZED PROTEIN"/>
    <property type="match status" value="1"/>
</dbReference>
<dbReference type="InterPro" id="IPR005175">
    <property type="entry name" value="PPC_dom"/>
</dbReference>